<dbReference type="RefSeq" id="WP_186852394.1">
    <property type="nucleotide sequence ID" value="NZ_JACOPO010000002.1"/>
</dbReference>
<feature type="domain" description="Phosphotransferase system EIIB component type 2/3" evidence="2">
    <location>
        <begin position="7"/>
        <end position="64"/>
    </location>
</feature>
<dbReference type="Gene3D" id="3.40.50.2300">
    <property type="match status" value="1"/>
</dbReference>
<keyword evidence="4" id="KW-1185">Reference proteome</keyword>
<evidence type="ECO:0000313" key="4">
    <source>
        <dbReference type="Proteomes" id="UP000628736"/>
    </source>
</evidence>
<comment type="caution">
    <text evidence="3">The sequence shown here is derived from an EMBL/GenBank/DDBJ whole genome shotgun (WGS) entry which is preliminary data.</text>
</comment>
<keyword evidence="1" id="KW-0808">Transferase</keyword>
<evidence type="ECO:0000259" key="2">
    <source>
        <dbReference type="Pfam" id="PF02302"/>
    </source>
</evidence>
<dbReference type="AlphaFoldDB" id="A0A8J6J7Y7"/>
<sequence>MVNRKVRILVACGAAIAQSSMLQMMISSYLDKKKVSYDIQKCTFYELQNKIQAWNPDFVYTVGQPPFQMREGLHHDGMSIFTGVGRDKTLAELYDMIQKLEA</sequence>
<dbReference type="InterPro" id="IPR036095">
    <property type="entry name" value="PTS_EIIB-like_sf"/>
</dbReference>
<evidence type="ECO:0000313" key="3">
    <source>
        <dbReference type="EMBL" id="MBC5722160.1"/>
    </source>
</evidence>
<dbReference type="GO" id="GO:0009401">
    <property type="term" value="P:phosphoenolpyruvate-dependent sugar phosphotransferase system"/>
    <property type="evidence" value="ECO:0007669"/>
    <property type="project" value="InterPro"/>
</dbReference>
<proteinExistence type="predicted"/>
<dbReference type="SUPFAM" id="SSF52794">
    <property type="entry name" value="PTS system IIB component-like"/>
    <property type="match status" value="1"/>
</dbReference>
<organism evidence="3 4">
    <name type="scientific">Flintibacter hominis</name>
    <dbReference type="NCBI Taxonomy" id="2763048"/>
    <lineage>
        <taxon>Bacteria</taxon>
        <taxon>Bacillati</taxon>
        <taxon>Bacillota</taxon>
        <taxon>Clostridia</taxon>
        <taxon>Eubacteriales</taxon>
        <taxon>Flintibacter</taxon>
    </lineage>
</organism>
<gene>
    <name evidence="3" type="ORF">H8S11_04935</name>
</gene>
<dbReference type="InterPro" id="IPR003501">
    <property type="entry name" value="PTS_EIIB_2/3"/>
</dbReference>
<reference evidence="3" key="1">
    <citation type="submission" date="2020-08" db="EMBL/GenBank/DDBJ databases">
        <title>Genome public.</title>
        <authorList>
            <person name="Liu C."/>
            <person name="Sun Q."/>
        </authorList>
    </citation>
    <scope>NUCLEOTIDE SEQUENCE</scope>
    <source>
        <strain evidence="3">NSJ-23</strain>
    </source>
</reference>
<evidence type="ECO:0000256" key="1">
    <source>
        <dbReference type="ARBA" id="ARBA00022679"/>
    </source>
</evidence>
<protein>
    <recommendedName>
        <fullName evidence="2">Phosphotransferase system EIIB component type 2/3 domain-containing protein</fullName>
    </recommendedName>
</protein>
<dbReference type="Pfam" id="PF02302">
    <property type="entry name" value="PTS_IIB"/>
    <property type="match status" value="1"/>
</dbReference>
<accession>A0A8J6J7Y7</accession>
<name>A0A8J6J7Y7_9FIRM</name>
<dbReference type="EMBL" id="JACOPO010000002">
    <property type="protein sequence ID" value="MBC5722160.1"/>
    <property type="molecule type" value="Genomic_DNA"/>
</dbReference>
<dbReference type="Proteomes" id="UP000628736">
    <property type="component" value="Unassembled WGS sequence"/>
</dbReference>
<dbReference type="GO" id="GO:0008982">
    <property type="term" value="F:protein-N(PI)-phosphohistidine-sugar phosphotransferase activity"/>
    <property type="evidence" value="ECO:0007669"/>
    <property type="project" value="InterPro"/>
</dbReference>